<evidence type="ECO:0000313" key="2">
    <source>
        <dbReference type="EMBL" id="CAI2360799.1"/>
    </source>
</evidence>
<comment type="caution">
    <text evidence="2">The sequence shown here is derived from an EMBL/GenBank/DDBJ whole genome shotgun (WGS) entry which is preliminary data.</text>
</comment>
<protein>
    <submittedName>
        <fullName evidence="2">Uncharacterized protein</fullName>
    </submittedName>
</protein>
<accession>A0AAD1U829</accession>
<dbReference type="AlphaFoldDB" id="A0AAD1U829"/>
<organism evidence="2 3">
    <name type="scientific">Euplotes crassus</name>
    <dbReference type="NCBI Taxonomy" id="5936"/>
    <lineage>
        <taxon>Eukaryota</taxon>
        <taxon>Sar</taxon>
        <taxon>Alveolata</taxon>
        <taxon>Ciliophora</taxon>
        <taxon>Intramacronucleata</taxon>
        <taxon>Spirotrichea</taxon>
        <taxon>Hypotrichia</taxon>
        <taxon>Euplotida</taxon>
        <taxon>Euplotidae</taxon>
        <taxon>Moneuplotes</taxon>
    </lineage>
</organism>
<evidence type="ECO:0000256" key="1">
    <source>
        <dbReference type="SAM" id="MobiDB-lite"/>
    </source>
</evidence>
<name>A0AAD1U829_EUPCR</name>
<keyword evidence="3" id="KW-1185">Reference proteome</keyword>
<evidence type="ECO:0000313" key="3">
    <source>
        <dbReference type="Proteomes" id="UP001295684"/>
    </source>
</evidence>
<dbReference type="Proteomes" id="UP001295684">
    <property type="component" value="Unassembled WGS sequence"/>
</dbReference>
<feature type="compositionally biased region" description="Polar residues" evidence="1">
    <location>
        <begin position="301"/>
        <end position="318"/>
    </location>
</feature>
<gene>
    <name evidence="2" type="ORF">ECRASSUSDP1_LOCUS2104</name>
</gene>
<sequence length="398" mass="46148">MENSQTKHQKTTIGKAKIISIRKMSTLLMTDKINQLLKVKKPSNRRSFCRSKNVEWGTPQPQRFKGLRKGDFDDTFVQYSTKRNSEQFRLFKRPAEDPIKKVLDYRLFPNQKIQKKIDYFITPYNNSMSLDKLMDFTRRDLEENGQHLDKDRRYKKWNLISKATFNEKNNLLTALKDKPKEPQAVMSTQLGKVSKKEEVCIITHGEFLSEEQPNPTKGPPAHNPSAIVKENKFGDSLMKFLISAKIDELPELESKTKENPRYRSTMKNYPYFKPTKTISPKNPKTKSSEPNPPQKFKIFYTSHSRNSPAQPTLTTSITNKKHQGIEHGVKTERRFGKEKGEKGRFLEKVDKECNETLMALRSGCKQSDGMSNVWGSIPHKNMKQRFCMKSSLIALYKG</sequence>
<reference evidence="2" key="1">
    <citation type="submission" date="2023-07" db="EMBL/GenBank/DDBJ databases">
        <authorList>
            <consortium name="AG Swart"/>
            <person name="Singh M."/>
            <person name="Singh A."/>
            <person name="Seah K."/>
            <person name="Emmerich C."/>
        </authorList>
    </citation>
    <scope>NUCLEOTIDE SEQUENCE</scope>
    <source>
        <strain evidence="2">DP1</strain>
    </source>
</reference>
<proteinExistence type="predicted"/>
<feature type="region of interest" description="Disordered" evidence="1">
    <location>
        <begin position="254"/>
        <end position="328"/>
    </location>
</feature>
<dbReference type="EMBL" id="CAMPGE010001996">
    <property type="protein sequence ID" value="CAI2360799.1"/>
    <property type="molecule type" value="Genomic_DNA"/>
</dbReference>